<feature type="binding site" evidence="2">
    <location>
        <position position="79"/>
    </location>
    <ligand>
        <name>L-glutamate</name>
        <dbReference type="ChEBI" id="CHEBI:29985"/>
    </ligand>
</feature>
<organism evidence="3 4">
    <name type="scientific">Panagrolaimus davidi</name>
    <dbReference type="NCBI Taxonomy" id="227884"/>
    <lineage>
        <taxon>Eukaryota</taxon>
        <taxon>Metazoa</taxon>
        <taxon>Ecdysozoa</taxon>
        <taxon>Nematoda</taxon>
        <taxon>Chromadorea</taxon>
        <taxon>Rhabditida</taxon>
        <taxon>Tylenchina</taxon>
        <taxon>Panagrolaimomorpha</taxon>
        <taxon>Panagrolaimoidea</taxon>
        <taxon>Panagrolaimidae</taxon>
        <taxon>Panagrolaimus</taxon>
    </lineage>
</organism>
<proteinExistence type="predicted"/>
<evidence type="ECO:0000313" key="4">
    <source>
        <dbReference type="WBParaSite" id="PDA_v2.g3070.t1"/>
    </source>
</evidence>
<dbReference type="AlphaFoldDB" id="A0A914QFS3"/>
<protein>
    <submittedName>
        <fullName evidence="4">Uncharacterized protein</fullName>
    </submittedName>
</protein>
<evidence type="ECO:0000256" key="1">
    <source>
        <dbReference type="PIRSR" id="PIRSR600101-1"/>
    </source>
</evidence>
<dbReference type="GO" id="GO:0005886">
    <property type="term" value="C:plasma membrane"/>
    <property type="evidence" value="ECO:0007669"/>
    <property type="project" value="TreeGrafter"/>
</dbReference>
<feature type="active site" description="Nucleophile" evidence="1">
    <location>
        <position position="37"/>
    </location>
</feature>
<reference evidence="4" key="1">
    <citation type="submission" date="2022-11" db="UniProtKB">
        <authorList>
            <consortium name="WormBaseParasite"/>
        </authorList>
    </citation>
    <scope>IDENTIFICATION</scope>
</reference>
<dbReference type="InterPro" id="IPR043137">
    <property type="entry name" value="GGT_ssub_C"/>
</dbReference>
<dbReference type="PRINTS" id="PR01210">
    <property type="entry name" value="GGTRANSPTASE"/>
</dbReference>
<accession>A0A914QFS3</accession>
<dbReference type="InterPro" id="IPR029055">
    <property type="entry name" value="Ntn_hydrolases_N"/>
</dbReference>
<dbReference type="GO" id="GO:0036374">
    <property type="term" value="F:glutathione hydrolase activity"/>
    <property type="evidence" value="ECO:0007669"/>
    <property type="project" value="InterPro"/>
</dbReference>
<dbReference type="Gene3D" id="3.60.20.40">
    <property type="match status" value="1"/>
</dbReference>
<sequence>MTKTSFVHWIASQIPDIAQPLSYYNLDNTVNAEDHGTSHFVALDREGNAVSSTSTINQLLGSKRISPTLGILWNDEMDDFSTPNVTNAFGFAPSETNFIQPGKRPMSSMSPTIVYDKNNGEVSRVQTDNSFFQIS</sequence>
<name>A0A914QFS3_9BILA</name>
<dbReference type="SUPFAM" id="SSF56235">
    <property type="entry name" value="N-terminal nucleophile aminohydrolases (Ntn hydrolases)"/>
    <property type="match status" value="1"/>
</dbReference>
<dbReference type="WBParaSite" id="PDA_v2.g3070.t1">
    <property type="protein sequence ID" value="PDA_v2.g3070.t1"/>
    <property type="gene ID" value="PDA_v2.g3070"/>
</dbReference>
<feature type="binding site" evidence="2">
    <location>
        <begin position="107"/>
        <end position="108"/>
    </location>
    <ligand>
        <name>L-glutamate</name>
        <dbReference type="ChEBI" id="CHEBI:29985"/>
    </ligand>
</feature>
<evidence type="ECO:0000313" key="3">
    <source>
        <dbReference type="Proteomes" id="UP000887578"/>
    </source>
</evidence>
<dbReference type="PANTHER" id="PTHR11686:SF46">
    <property type="entry name" value="GAMMA-GLUTAMYLTRANSPEPTIDASE 1"/>
    <property type="match status" value="1"/>
</dbReference>
<evidence type="ECO:0000256" key="2">
    <source>
        <dbReference type="PIRSR" id="PIRSR600101-2"/>
    </source>
</evidence>
<feature type="binding site" evidence="2">
    <location>
        <begin position="55"/>
        <end position="57"/>
    </location>
    <ligand>
        <name>L-glutamate</name>
        <dbReference type="ChEBI" id="CHEBI:29985"/>
    </ligand>
</feature>
<dbReference type="GO" id="GO:0006751">
    <property type="term" value="P:glutathione catabolic process"/>
    <property type="evidence" value="ECO:0007669"/>
    <property type="project" value="InterPro"/>
</dbReference>
<dbReference type="InterPro" id="IPR000101">
    <property type="entry name" value="GGT_peptidase"/>
</dbReference>
<keyword evidence="3" id="KW-1185">Reference proteome</keyword>
<dbReference type="Pfam" id="PF01019">
    <property type="entry name" value="G_glu_transpept"/>
    <property type="match status" value="1"/>
</dbReference>
<dbReference type="PANTHER" id="PTHR11686">
    <property type="entry name" value="GAMMA GLUTAMYL TRANSPEPTIDASE"/>
    <property type="match status" value="1"/>
</dbReference>
<dbReference type="Proteomes" id="UP000887578">
    <property type="component" value="Unplaced"/>
</dbReference>